<dbReference type="Pfam" id="PF06386">
    <property type="entry name" value="GvpL_GvpF"/>
    <property type="match status" value="1"/>
</dbReference>
<dbReference type="PANTHER" id="PTHR36852:SF1">
    <property type="entry name" value="PROTEIN GVPL 2"/>
    <property type="match status" value="1"/>
</dbReference>
<evidence type="ECO:0000313" key="4">
    <source>
        <dbReference type="EMBL" id="MFC6021441.1"/>
    </source>
</evidence>
<comment type="subcellular location">
    <subcellularLocation>
        <location evidence="2">Gas vesicle</location>
    </subcellularLocation>
</comment>
<dbReference type="Proteomes" id="UP001596203">
    <property type="component" value="Unassembled WGS sequence"/>
</dbReference>
<protein>
    <submittedName>
        <fullName evidence="4">GvpL/GvpF family gas vesicle protein</fullName>
    </submittedName>
</protein>
<dbReference type="PANTHER" id="PTHR36852">
    <property type="entry name" value="PROTEIN GVPL 2"/>
    <property type="match status" value="1"/>
</dbReference>
<keyword evidence="5" id="KW-1185">Reference proteome</keyword>
<evidence type="ECO:0000313" key="5">
    <source>
        <dbReference type="Proteomes" id="UP001596203"/>
    </source>
</evidence>
<accession>A0ABW1KI94</accession>
<dbReference type="InterPro" id="IPR009430">
    <property type="entry name" value="GvpL/GvpF"/>
</dbReference>
<sequence>MRQAGTTDSAGTAEAGSTGQFLYGLVPENVEVTAQARGLGDPLGPVTAVRHGEIAALVSEIPLDVRVGRPDDLLAYQQLLDAIAVTAEVPVLPARFGTVLANREAVTELLALRHDEYRAALDDLDGRIEYVVRARYVERTLLTDVLAENPEIADLRDRLRGQPENTSVDLRIRLGELIHLAVEARRAVDTERLVRALAPSCLSSVPQPARHEQDAARVAFLVEGRRSGDFEDAVAALAERWQERATVRLIGPAAPWDFVGGGSSAEMDPGC</sequence>
<gene>
    <name evidence="4" type="ORF">ACFP2T_35400</name>
</gene>
<organism evidence="4 5">
    <name type="scientific">Plantactinospora solaniradicis</name>
    <dbReference type="NCBI Taxonomy" id="1723736"/>
    <lineage>
        <taxon>Bacteria</taxon>
        <taxon>Bacillati</taxon>
        <taxon>Actinomycetota</taxon>
        <taxon>Actinomycetes</taxon>
        <taxon>Micromonosporales</taxon>
        <taxon>Micromonosporaceae</taxon>
        <taxon>Plantactinospora</taxon>
    </lineage>
</organism>
<name>A0ABW1KI94_9ACTN</name>
<comment type="similarity">
    <text evidence="3">Belongs to the gas vesicle GvpF/GvpL family.</text>
</comment>
<comment type="caution">
    <text evidence="4">The sequence shown here is derived from an EMBL/GenBank/DDBJ whole genome shotgun (WGS) entry which is preliminary data.</text>
</comment>
<keyword evidence="1" id="KW-0304">Gas vesicle</keyword>
<reference evidence="5" key="1">
    <citation type="journal article" date="2019" name="Int. J. Syst. Evol. Microbiol.">
        <title>The Global Catalogue of Microorganisms (GCM) 10K type strain sequencing project: providing services to taxonomists for standard genome sequencing and annotation.</title>
        <authorList>
            <consortium name="The Broad Institute Genomics Platform"/>
            <consortium name="The Broad Institute Genome Sequencing Center for Infectious Disease"/>
            <person name="Wu L."/>
            <person name="Ma J."/>
        </authorList>
    </citation>
    <scope>NUCLEOTIDE SEQUENCE [LARGE SCALE GENOMIC DNA]</scope>
    <source>
        <strain evidence="5">ZS-35-S2</strain>
    </source>
</reference>
<evidence type="ECO:0000256" key="3">
    <source>
        <dbReference type="ARBA" id="ARBA00035643"/>
    </source>
</evidence>
<evidence type="ECO:0000256" key="2">
    <source>
        <dbReference type="ARBA" id="ARBA00035108"/>
    </source>
</evidence>
<evidence type="ECO:0000256" key="1">
    <source>
        <dbReference type="ARBA" id="ARBA00022987"/>
    </source>
</evidence>
<dbReference type="RefSeq" id="WP_377429616.1">
    <property type="nucleotide sequence ID" value="NZ_JBHSPR010000044.1"/>
</dbReference>
<dbReference type="EMBL" id="JBHSPR010000044">
    <property type="protein sequence ID" value="MFC6021441.1"/>
    <property type="molecule type" value="Genomic_DNA"/>
</dbReference>
<proteinExistence type="inferred from homology"/>